<comment type="caution">
    <text evidence="1">The sequence shown here is derived from an EMBL/GenBank/DDBJ whole genome shotgun (WGS) entry which is preliminary data.</text>
</comment>
<evidence type="ECO:0000313" key="1">
    <source>
        <dbReference type="EMBL" id="RFA38973.1"/>
    </source>
</evidence>
<dbReference type="AlphaFoldDB" id="A0A3E0X2Z7"/>
<reference evidence="2" key="1">
    <citation type="submission" date="2017-05" db="EMBL/GenBank/DDBJ databases">
        <authorList>
            <person name="Sharma S."/>
            <person name="Sidhu C."/>
            <person name="Pinnaka A.K."/>
        </authorList>
    </citation>
    <scope>NUCLEOTIDE SEQUENCE [LARGE SCALE GENOMIC DNA]</scope>
    <source>
        <strain evidence="2">AK93</strain>
    </source>
</reference>
<dbReference type="EMBL" id="NFZW01000002">
    <property type="protein sequence ID" value="RFA38973.1"/>
    <property type="molecule type" value="Genomic_DNA"/>
</dbReference>
<accession>A0A3E0X2Z7</accession>
<organism evidence="1 2">
    <name type="scientific">Alkalilimnicola ehrlichii</name>
    <dbReference type="NCBI Taxonomy" id="351052"/>
    <lineage>
        <taxon>Bacteria</taxon>
        <taxon>Pseudomonadati</taxon>
        <taxon>Pseudomonadota</taxon>
        <taxon>Gammaproteobacteria</taxon>
        <taxon>Chromatiales</taxon>
        <taxon>Ectothiorhodospiraceae</taxon>
        <taxon>Alkalilimnicola</taxon>
    </lineage>
</organism>
<keyword evidence="2" id="KW-1185">Reference proteome</keyword>
<gene>
    <name evidence="1" type="ORF">CAL65_03495</name>
</gene>
<evidence type="ECO:0000313" key="2">
    <source>
        <dbReference type="Proteomes" id="UP000256763"/>
    </source>
</evidence>
<protein>
    <submittedName>
        <fullName evidence="1">Uncharacterized protein</fullName>
    </submittedName>
</protein>
<dbReference type="Proteomes" id="UP000256763">
    <property type="component" value="Unassembled WGS sequence"/>
</dbReference>
<name>A0A3E0X2Z7_9GAMM</name>
<sequence length="64" mass="7189">MLESIKRFFQEHISSDGQMVQQASLEARLRLATAALLVEVSRVDLKEQDVEKKPSSRLCSINSA</sequence>
<proteinExistence type="predicted"/>